<feature type="compositionally biased region" description="Basic and acidic residues" evidence="1">
    <location>
        <begin position="58"/>
        <end position="73"/>
    </location>
</feature>
<reference evidence="3" key="1">
    <citation type="journal article" date="2019" name="Int. J. Syst. Evol. Microbiol.">
        <title>The Global Catalogue of Microorganisms (GCM) 10K type strain sequencing project: providing services to taxonomists for standard genome sequencing and annotation.</title>
        <authorList>
            <consortium name="The Broad Institute Genomics Platform"/>
            <consortium name="The Broad Institute Genome Sequencing Center for Infectious Disease"/>
            <person name="Wu L."/>
            <person name="Ma J."/>
        </authorList>
    </citation>
    <scope>NUCLEOTIDE SEQUENCE [LARGE SCALE GENOMIC DNA]</scope>
    <source>
        <strain evidence="3">JCM 3369</strain>
    </source>
</reference>
<comment type="caution">
    <text evidence="2">The sequence shown here is derived from an EMBL/GenBank/DDBJ whole genome shotgun (WGS) entry which is preliminary data.</text>
</comment>
<sequence>MPSSRQAPKADRANPADRDMLRAAFPTWTITISDKGFLLAQHPSPADPAELFYSLDGPDPHELAERMREHERALGLPNGARPQERA</sequence>
<protein>
    <submittedName>
        <fullName evidence="2">Uncharacterized protein</fullName>
    </submittedName>
</protein>
<evidence type="ECO:0000256" key="1">
    <source>
        <dbReference type="SAM" id="MobiDB-lite"/>
    </source>
</evidence>
<name>A0ABW2CRY6_9ACTN</name>
<keyword evidence="3" id="KW-1185">Reference proteome</keyword>
<dbReference type="RefSeq" id="WP_378050201.1">
    <property type="nucleotide sequence ID" value="NZ_JBHSXE010000002.1"/>
</dbReference>
<evidence type="ECO:0000313" key="2">
    <source>
        <dbReference type="EMBL" id="MFC6883386.1"/>
    </source>
</evidence>
<dbReference type="EMBL" id="JBHSXS010000019">
    <property type="protein sequence ID" value="MFC6883386.1"/>
    <property type="molecule type" value="Genomic_DNA"/>
</dbReference>
<gene>
    <name evidence="2" type="ORF">ACFQKB_26755</name>
</gene>
<accession>A0ABW2CRY6</accession>
<feature type="region of interest" description="Disordered" evidence="1">
    <location>
        <begin position="55"/>
        <end position="86"/>
    </location>
</feature>
<evidence type="ECO:0000313" key="3">
    <source>
        <dbReference type="Proteomes" id="UP001596380"/>
    </source>
</evidence>
<proteinExistence type="predicted"/>
<organism evidence="2 3">
    <name type="scientific">Actinomadura yumaensis</name>
    <dbReference type="NCBI Taxonomy" id="111807"/>
    <lineage>
        <taxon>Bacteria</taxon>
        <taxon>Bacillati</taxon>
        <taxon>Actinomycetota</taxon>
        <taxon>Actinomycetes</taxon>
        <taxon>Streptosporangiales</taxon>
        <taxon>Thermomonosporaceae</taxon>
        <taxon>Actinomadura</taxon>
    </lineage>
</organism>
<dbReference type="Proteomes" id="UP001596380">
    <property type="component" value="Unassembled WGS sequence"/>
</dbReference>